<dbReference type="InterPro" id="IPR050707">
    <property type="entry name" value="HTH_MetabolicPath_Reg"/>
</dbReference>
<dbReference type="InterPro" id="IPR014757">
    <property type="entry name" value="Tscrpt_reg_IclR_C"/>
</dbReference>
<proteinExistence type="predicted"/>
<dbReference type="Gene3D" id="1.10.10.10">
    <property type="entry name" value="Winged helix-like DNA-binding domain superfamily/Winged helix DNA-binding domain"/>
    <property type="match status" value="1"/>
</dbReference>
<organism evidence="7 8">
    <name type="scientific">Comamonas avium</name>
    <dbReference type="NCBI Taxonomy" id="2762231"/>
    <lineage>
        <taxon>Bacteria</taxon>
        <taxon>Pseudomonadati</taxon>
        <taxon>Pseudomonadota</taxon>
        <taxon>Betaproteobacteria</taxon>
        <taxon>Burkholderiales</taxon>
        <taxon>Comamonadaceae</taxon>
        <taxon>Comamonas</taxon>
    </lineage>
</organism>
<protein>
    <submittedName>
        <fullName evidence="7">IclR family transcriptional regulator</fullName>
    </submittedName>
</protein>
<dbReference type="SUPFAM" id="SSF55781">
    <property type="entry name" value="GAF domain-like"/>
    <property type="match status" value="1"/>
</dbReference>
<evidence type="ECO:0000256" key="3">
    <source>
        <dbReference type="ARBA" id="ARBA00023163"/>
    </source>
</evidence>
<gene>
    <name evidence="7" type="ORF">H9646_05955</name>
</gene>
<dbReference type="InterPro" id="IPR036388">
    <property type="entry name" value="WH-like_DNA-bd_sf"/>
</dbReference>
<dbReference type="PROSITE" id="PS51078">
    <property type="entry name" value="ICLR_ED"/>
    <property type="match status" value="1"/>
</dbReference>
<keyword evidence="1" id="KW-0805">Transcription regulation</keyword>
<keyword evidence="2" id="KW-0238">DNA-binding</keyword>
<evidence type="ECO:0000256" key="2">
    <source>
        <dbReference type="ARBA" id="ARBA00023125"/>
    </source>
</evidence>
<dbReference type="InterPro" id="IPR036390">
    <property type="entry name" value="WH_DNA-bd_sf"/>
</dbReference>
<name>A0ABR8S961_9BURK</name>
<dbReference type="RefSeq" id="WP_191722437.1">
    <property type="nucleotide sequence ID" value="NZ_JACSQK010000003.1"/>
</dbReference>
<evidence type="ECO:0000313" key="8">
    <source>
        <dbReference type="Proteomes" id="UP000634919"/>
    </source>
</evidence>
<reference evidence="7 8" key="1">
    <citation type="submission" date="2020-08" db="EMBL/GenBank/DDBJ databases">
        <title>A Genomic Blueprint of the Chicken Gut Microbiome.</title>
        <authorList>
            <person name="Gilroy R."/>
            <person name="Ravi A."/>
            <person name="Getino M."/>
            <person name="Pursley I."/>
            <person name="Horton D.L."/>
            <person name="Alikhan N.-F."/>
            <person name="Baker D."/>
            <person name="Gharbi K."/>
            <person name="Hall N."/>
            <person name="Watson M."/>
            <person name="Adriaenssens E.M."/>
            <person name="Foster-Nyarko E."/>
            <person name="Jarju S."/>
            <person name="Secka A."/>
            <person name="Antonio M."/>
            <person name="Oren A."/>
            <person name="Chaudhuri R."/>
            <person name="La Ragione R.M."/>
            <person name="Hildebrand F."/>
            <person name="Pallen M.J."/>
        </authorList>
    </citation>
    <scope>NUCLEOTIDE SEQUENCE [LARGE SCALE GENOMIC DNA]</scope>
    <source>
        <strain evidence="7 8">Sa2CVA6</strain>
    </source>
</reference>
<dbReference type="SMART" id="SM00346">
    <property type="entry name" value="HTH_ICLR"/>
    <property type="match status" value="1"/>
</dbReference>
<accession>A0ABR8S961</accession>
<dbReference type="Pfam" id="PF01614">
    <property type="entry name" value="IclR_C"/>
    <property type="match status" value="1"/>
</dbReference>
<evidence type="ECO:0000256" key="4">
    <source>
        <dbReference type="SAM" id="MobiDB-lite"/>
    </source>
</evidence>
<feature type="region of interest" description="Disordered" evidence="4">
    <location>
        <begin position="1"/>
        <end position="23"/>
    </location>
</feature>
<dbReference type="Gene3D" id="3.30.450.40">
    <property type="match status" value="1"/>
</dbReference>
<dbReference type="InterPro" id="IPR029016">
    <property type="entry name" value="GAF-like_dom_sf"/>
</dbReference>
<keyword evidence="8" id="KW-1185">Reference proteome</keyword>
<sequence length="278" mass="30562">MTTPAKDSPDEDLGAERGSPRYNAPALDKGLDILEVLADSMDGCTLNEIAQKLGRSVSEIFRMAVTLERRGYVMVDSGDRYTLSLKMFELAHRQRPLRSLIAVALPLLRELAHRARQSCHLAMYQGGRVVVIAQVDSPERWSFGLKIGVMMGLTDTSSGHVLLAFRDEVERARMLAAHIKVDGELAMDPGELFEILRQVRERGHAVMDSRQIRGVTNVAYPVMGSAGQVIAALNVPHIERIDGQASPSLEQVKAIVHSITTRISGLMGYSADNGPYQE</sequence>
<evidence type="ECO:0000259" key="5">
    <source>
        <dbReference type="PROSITE" id="PS51077"/>
    </source>
</evidence>
<dbReference type="InterPro" id="IPR005471">
    <property type="entry name" value="Tscrpt_reg_IclR_N"/>
</dbReference>
<evidence type="ECO:0000259" key="6">
    <source>
        <dbReference type="PROSITE" id="PS51078"/>
    </source>
</evidence>
<evidence type="ECO:0000256" key="1">
    <source>
        <dbReference type="ARBA" id="ARBA00023015"/>
    </source>
</evidence>
<feature type="domain" description="HTH iclR-type" evidence="5">
    <location>
        <begin position="24"/>
        <end position="85"/>
    </location>
</feature>
<dbReference type="EMBL" id="JACSQK010000003">
    <property type="protein sequence ID" value="MBD7960017.1"/>
    <property type="molecule type" value="Genomic_DNA"/>
</dbReference>
<dbReference type="PANTHER" id="PTHR30136:SF7">
    <property type="entry name" value="HTH-TYPE TRANSCRIPTIONAL REGULATOR KDGR-RELATED"/>
    <property type="match status" value="1"/>
</dbReference>
<dbReference type="Pfam" id="PF09339">
    <property type="entry name" value="HTH_IclR"/>
    <property type="match status" value="1"/>
</dbReference>
<keyword evidence="3" id="KW-0804">Transcription</keyword>
<dbReference type="SUPFAM" id="SSF46785">
    <property type="entry name" value="Winged helix' DNA-binding domain"/>
    <property type="match status" value="1"/>
</dbReference>
<dbReference type="PROSITE" id="PS51077">
    <property type="entry name" value="HTH_ICLR"/>
    <property type="match status" value="1"/>
</dbReference>
<comment type="caution">
    <text evidence="7">The sequence shown here is derived from an EMBL/GenBank/DDBJ whole genome shotgun (WGS) entry which is preliminary data.</text>
</comment>
<dbReference type="Proteomes" id="UP000634919">
    <property type="component" value="Unassembled WGS sequence"/>
</dbReference>
<feature type="domain" description="IclR-ED" evidence="6">
    <location>
        <begin position="86"/>
        <end position="269"/>
    </location>
</feature>
<evidence type="ECO:0000313" key="7">
    <source>
        <dbReference type="EMBL" id="MBD7960017.1"/>
    </source>
</evidence>
<dbReference type="PANTHER" id="PTHR30136">
    <property type="entry name" value="HELIX-TURN-HELIX TRANSCRIPTIONAL REGULATOR, ICLR FAMILY"/>
    <property type="match status" value="1"/>
</dbReference>